<comment type="caution">
    <text evidence="1">The sequence shown here is derived from an EMBL/GenBank/DDBJ whole genome shotgun (WGS) entry which is preliminary data.</text>
</comment>
<reference evidence="2" key="1">
    <citation type="journal article" date="2019" name="Int. J. Syst. Evol. Microbiol.">
        <title>The Global Catalogue of Microorganisms (GCM) 10K type strain sequencing project: providing services to taxonomists for standard genome sequencing and annotation.</title>
        <authorList>
            <consortium name="The Broad Institute Genomics Platform"/>
            <consortium name="The Broad Institute Genome Sequencing Center for Infectious Disease"/>
            <person name="Wu L."/>
            <person name="Ma J."/>
        </authorList>
    </citation>
    <scope>NUCLEOTIDE SEQUENCE [LARGE SCALE GENOMIC DNA]</scope>
    <source>
        <strain evidence="2">JCM 17705</strain>
    </source>
</reference>
<gene>
    <name evidence="1" type="ORF">GCM10023149_47470</name>
</gene>
<dbReference type="EMBL" id="BAABFT010000019">
    <property type="protein sequence ID" value="GAA4337813.1"/>
    <property type="molecule type" value="Genomic_DNA"/>
</dbReference>
<name>A0ABP8HDB6_9SPHI</name>
<evidence type="ECO:0000313" key="1">
    <source>
        <dbReference type="EMBL" id="GAA4337813.1"/>
    </source>
</evidence>
<proteinExistence type="predicted"/>
<organism evidence="1 2">
    <name type="scientific">Mucilaginibacter gynuensis</name>
    <dbReference type="NCBI Taxonomy" id="1302236"/>
    <lineage>
        <taxon>Bacteria</taxon>
        <taxon>Pseudomonadati</taxon>
        <taxon>Bacteroidota</taxon>
        <taxon>Sphingobacteriia</taxon>
        <taxon>Sphingobacteriales</taxon>
        <taxon>Sphingobacteriaceae</taxon>
        <taxon>Mucilaginibacter</taxon>
    </lineage>
</organism>
<accession>A0ABP8HDB6</accession>
<dbReference type="RefSeq" id="WP_345213694.1">
    <property type="nucleotide sequence ID" value="NZ_BAABFT010000019.1"/>
</dbReference>
<keyword evidence="2" id="KW-1185">Reference proteome</keyword>
<protein>
    <submittedName>
        <fullName evidence="1">Uncharacterized protein</fullName>
    </submittedName>
</protein>
<sequence>MGNEYFYNSEGYMTSSKKHISQKDTKSVTISDDVKDHSNDPFVVKKVEEAKAVVSKLTFSEN</sequence>
<dbReference type="Proteomes" id="UP001500582">
    <property type="component" value="Unassembled WGS sequence"/>
</dbReference>
<evidence type="ECO:0000313" key="2">
    <source>
        <dbReference type="Proteomes" id="UP001500582"/>
    </source>
</evidence>